<feature type="region of interest" description="Disordered" evidence="1">
    <location>
        <begin position="89"/>
        <end position="116"/>
    </location>
</feature>
<organism evidence="2 3">
    <name type="scientific">Rhodotorula mucilaginosa</name>
    <name type="common">Yeast</name>
    <name type="synonym">Rhodotorula rubra</name>
    <dbReference type="NCBI Taxonomy" id="5537"/>
    <lineage>
        <taxon>Eukaryota</taxon>
        <taxon>Fungi</taxon>
        <taxon>Dikarya</taxon>
        <taxon>Basidiomycota</taxon>
        <taxon>Pucciniomycotina</taxon>
        <taxon>Microbotryomycetes</taxon>
        <taxon>Sporidiobolales</taxon>
        <taxon>Sporidiobolaceae</taxon>
        <taxon>Rhodotorula</taxon>
    </lineage>
</organism>
<keyword evidence="3" id="KW-1185">Reference proteome</keyword>
<name>A0A9P7B1N3_RHOMI</name>
<protein>
    <recommendedName>
        <fullName evidence="4">DUF1690 domain-containing protein</fullName>
    </recommendedName>
</protein>
<reference evidence="2 3" key="1">
    <citation type="submission" date="2020-11" db="EMBL/GenBank/DDBJ databases">
        <title>Kefir isolates.</title>
        <authorList>
            <person name="Marcisauskas S."/>
            <person name="Kim Y."/>
            <person name="Blasche S."/>
        </authorList>
    </citation>
    <scope>NUCLEOTIDE SEQUENCE [LARGE SCALE GENOMIC DNA]</scope>
    <source>
        <strain evidence="2 3">KR</strain>
    </source>
</reference>
<gene>
    <name evidence="2" type="ORF">C6P46_002516</name>
</gene>
<sequence length="198" mass="21582">MGAQGSKPDHEASPTGDDHTFFANRESPVNASTFSESLINHLSSQSLPSSSVPASRQQALDAHIQQRIAAELQQLRQQENQVRQEIERALERENLDRERGASATAGGEEGKTAALSHSASLLKDLEQLEKRASGLKKERAETAEWKAVDVGKEALERCFRDNRQTPLNCRAEAEKFKAAVAGVEKASLPFASLPSHLG</sequence>
<accession>A0A9P7B1N3</accession>
<dbReference type="AlphaFoldDB" id="A0A9P7B1N3"/>
<evidence type="ECO:0008006" key="4">
    <source>
        <dbReference type="Google" id="ProtNLM"/>
    </source>
</evidence>
<dbReference type="Proteomes" id="UP000777482">
    <property type="component" value="Unassembled WGS sequence"/>
</dbReference>
<dbReference type="OrthoDB" id="5544375at2759"/>
<feature type="compositionally biased region" description="Basic and acidic residues" evidence="1">
    <location>
        <begin position="89"/>
        <end position="100"/>
    </location>
</feature>
<dbReference type="EMBL" id="PUHQ01000199">
    <property type="protein sequence ID" value="KAG0653489.1"/>
    <property type="molecule type" value="Genomic_DNA"/>
</dbReference>
<comment type="caution">
    <text evidence="2">The sequence shown here is derived from an EMBL/GenBank/DDBJ whole genome shotgun (WGS) entry which is preliminary data.</text>
</comment>
<evidence type="ECO:0000313" key="2">
    <source>
        <dbReference type="EMBL" id="KAG0653489.1"/>
    </source>
</evidence>
<dbReference type="InterPro" id="IPR012471">
    <property type="entry name" value="DUF1690"/>
</dbReference>
<evidence type="ECO:0000256" key="1">
    <source>
        <dbReference type="SAM" id="MobiDB-lite"/>
    </source>
</evidence>
<evidence type="ECO:0000313" key="3">
    <source>
        <dbReference type="Proteomes" id="UP000777482"/>
    </source>
</evidence>
<dbReference type="Pfam" id="PF07956">
    <property type="entry name" value="DUF1690"/>
    <property type="match status" value="1"/>
</dbReference>
<proteinExistence type="predicted"/>
<feature type="region of interest" description="Disordered" evidence="1">
    <location>
        <begin position="1"/>
        <end position="28"/>
    </location>
</feature>
<feature type="compositionally biased region" description="Basic and acidic residues" evidence="1">
    <location>
        <begin position="7"/>
        <end position="20"/>
    </location>
</feature>